<evidence type="ECO:0000256" key="7">
    <source>
        <dbReference type="ARBA" id="ARBA00023033"/>
    </source>
</evidence>
<proteinExistence type="inferred from homology"/>
<dbReference type="EMBL" id="JBHFEH010000141">
    <property type="protein sequence ID" value="KAL2045456.1"/>
    <property type="molecule type" value="Genomic_DNA"/>
</dbReference>
<evidence type="ECO:0000256" key="4">
    <source>
        <dbReference type="ARBA" id="ARBA00022723"/>
    </source>
</evidence>
<comment type="similarity">
    <text evidence="2">Belongs to the cytochrome P450 family.</text>
</comment>
<evidence type="ECO:0000256" key="6">
    <source>
        <dbReference type="ARBA" id="ARBA00023004"/>
    </source>
</evidence>
<evidence type="ECO:0000256" key="2">
    <source>
        <dbReference type="ARBA" id="ARBA00010617"/>
    </source>
</evidence>
<dbReference type="Proteomes" id="UP001590951">
    <property type="component" value="Unassembled WGS sequence"/>
</dbReference>
<keyword evidence="8" id="KW-0472">Membrane</keyword>
<dbReference type="Gene3D" id="1.10.630.10">
    <property type="entry name" value="Cytochrome P450"/>
    <property type="match status" value="1"/>
</dbReference>
<evidence type="ECO:0000256" key="5">
    <source>
        <dbReference type="ARBA" id="ARBA00023002"/>
    </source>
</evidence>
<evidence type="ECO:0000313" key="10">
    <source>
        <dbReference type="Proteomes" id="UP001590951"/>
    </source>
</evidence>
<gene>
    <name evidence="9" type="ORF">ABVK25_012077</name>
</gene>
<dbReference type="PRINTS" id="PR00463">
    <property type="entry name" value="EP450I"/>
</dbReference>
<dbReference type="InterPro" id="IPR036396">
    <property type="entry name" value="Cyt_P450_sf"/>
</dbReference>
<dbReference type="InterPro" id="IPR002401">
    <property type="entry name" value="Cyt_P450_E_grp-I"/>
</dbReference>
<keyword evidence="8" id="KW-1133">Transmembrane helix</keyword>
<dbReference type="Pfam" id="PF00067">
    <property type="entry name" value="p450"/>
    <property type="match status" value="1"/>
</dbReference>
<evidence type="ECO:0000256" key="8">
    <source>
        <dbReference type="SAM" id="Phobius"/>
    </source>
</evidence>
<keyword evidence="6" id="KW-0408">Iron</keyword>
<keyword evidence="4" id="KW-0479">Metal-binding</keyword>
<feature type="transmembrane region" description="Helical" evidence="8">
    <location>
        <begin position="6"/>
        <end position="26"/>
    </location>
</feature>
<organism evidence="9 10">
    <name type="scientific">Lepraria finkii</name>
    <dbReference type="NCBI Taxonomy" id="1340010"/>
    <lineage>
        <taxon>Eukaryota</taxon>
        <taxon>Fungi</taxon>
        <taxon>Dikarya</taxon>
        <taxon>Ascomycota</taxon>
        <taxon>Pezizomycotina</taxon>
        <taxon>Lecanoromycetes</taxon>
        <taxon>OSLEUM clade</taxon>
        <taxon>Lecanoromycetidae</taxon>
        <taxon>Lecanorales</taxon>
        <taxon>Lecanorineae</taxon>
        <taxon>Stereocaulaceae</taxon>
        <taxon>Lepraria</taxon>
    </lineage>
</organism>
<dbReference type="PRINTS" id="PR00385">
    <property type="entry name" value="P450"/>
</dbReference>
<dbReference type="InterPro" id="IPR050121">
    <property type="entry name" value="Cytochrome_P450_monoxygenase"/>
</dbReference>
<reference evidence="9 10" key="1">
    <citation type="submission" date="2024-09" db="EMBL/GenBank/DDBJ databases">
        <title>Rethinking Asexuality: The Enigmatic Case of Functional Sexual Genes in Lepraria (Stereocaulaceae).</title>
        <authorList>
            <person name="Doellman M."/>
            <person name="Sun Y."/>
            <person name="Barcenas-Pena A."/>
            <person name="Lumbsch H.T."/>
            <person name="Grewe F."/>
        </authorList>
    </citation>
    <scope>NUCLEOTIDE SEQUENCE [LARGE SCALE GENOMIC DNA]</scope>
    <source>
        <strain evidence="9 10">Grewe 0041</strain>
    </source>
</reference>
<evidence type="ECO:0008006" key="11">
    <source>
        <dbReference type="Google" id="ProtNLM"/>
    </source>
</evidence>
<dbReference type="CDD" id="cd11060">
    <property type="entry name" value="CYP57A1-like"/>
    <property type="match status" value="1"/>
</dbReference>
<dbReference type="InterPro" id="IPR001128">
    <property type="entry name" value="Cyt_P450"/>
</dbReference>
<protein>
    <recommendedName>
        <fullName evidence="11">Cytochrome P450</fullName>
    </recommendedName>
</protein>
<keyword evidence="3" id="KW-0349">Heme</keyword>
<comment type="caution">
    <text evidence="9">The sequence shown here is derived from an EMBL/GenBank/DDBJ whole genome shotgun (WGS) entry which is preliminary data.</text>
</comment>
<keyword evidence="10" id="KW-1185">Reference proteome</keyword>
<dbReference type="PANTHER" id="PTHR24305:SF77">
    <property type="entry name" value="CYTOCHROME P450 MONOOXYGENASE"/>
    <property type="match status" value="1"/>
</dbReference>
<accession>A0ABR4AKS4</accession>
<keyword evidence="8" id="KW-0812">Transmembrane</keyword>
<evidence type="ECO:0000256" key="1">
    <source>
        <dbReference type="ARBA" id="ARBA00001971"/>
    </source>
</evidence>
<dbReference type="PANTHER" id="PTHR24305">
    <property type="entry name" value="CYTOCHROME P450"/>
    <property type="match status" value="1"/>
</dbReference>
<comment type="cofactor">
    <cofactor evidence="1">
        <name>heme</name>
        <dbReference type="ChEBI" id="CHEBI:30413"/>
    </cofactor>
</comment>
<name>A0ABR4AKS4_9LECA</name>
<keyword evidence="7" id="KW-0503">Monooxygenase</keyword>
<keyword evidence="5" id="KW-0560">Oxidoreductase</keyword>
<evidence type="ECO:0000256" key="3">
    <source>
        <dbReference type="ARBA" id="ARBA00022617"/>
    </source>
</evidence>
<sequence>MAEPEAFNVARWTISVLLLITIVYYFRRWYQLRQFKGPWLASISELWLAKTALSGSFHTILMDANKKYGPLARIQPDILLTDDPEIISHMNAARSKHVKADWYTFMRFNPFIDNIFSERSPDVHDRLRAMMGPAYTTRNNTKLEAKITNSIKNFCDYFDARLTDPSQSCEVDFSKVAQFYTMDVITDMAFGAPFGYLKTDEDLHDYHATFREQAPVISIINSVPSVGRLLNRSWIKPLWAPTAKDPKGVGKLMGMAKSTVDARIESGKQVDDMLGSFLSCGMSPQQAEAEILTQLSAGTDSNSAALRGIFLYLITSTQTYMRLRDEIDAGIKEGRISTPVTAAQATDLPYLDAVVREGMRIWPPFAGLNIKKVNPEGEVIKGHSIPGGTGIGVSFWGIQRNEVFGEDVEVFRPERWVDCDAEQRKRMEKVHDLVFGYGRYLCLGKVMVSMEIRQTIVELLRRFDFSVTNPTNPWKMTSYVFMLIEELNVRVTRREHPM</sequence>
<dbReference type="SUPFAM" id="SSF48264">
    <property type="entry name" value="Cytochrome P450"/>
    <property type="match status" value="1"/>
</dbReference>
<evidence type="ECO:0000313" key="9">
    <source>
        <dbReference type="EMBL" id="KAL2045456.1"/>
    </source>
</evidence>